<dbReference type="NCBIfam" id="TIGR01356">
    <property type="entry name" value="aroA"/>
    <property type="match status" value="1"/>
</dbReference>
<evidence type="ECO:0000256" key="12">
    <source>
        <dbReference type="HAMAP-Rule" id="MF_00210"/>
    </source>
</evidence>
<dbReference type="InterPro" id="IPR001986">
    <property type="entry name" value="Enolpyruvate_Tfrase_dom"/>
</dbReference>
<dbReference type="InterPro" id="IPR023193">
    <property type="entry name" value="EPSP_synthase_CS"/>
</dbReference>
<feature type="domain" description="Enolpyruvate transferase" evidence="13">
    <location>
        <begin position="12"/>
        <end position="410"/>
    </location>
</feature>
<feature type="binding site" evidence="12">
    <location>
        <position position="342"/>
    </location>
    <ligand>
        <name>phosphoenolpyruvate</name>
        <dbReference type="ChEBI" id="CHEBI:58702"/>
    </ligand>
</feature>
<evidence type="ECO:0000256" key="7">
    <source>
        <dbReference type="ARBA" id="ARBA00022777"/>
    </source>
</evidence>
<comment type="subcellular location">
    <subcellularLocation>
        <location evidence="12">Cytoplasm</location>
    </subcellularLocation>
</comment>
<keyword evidence="5 12" id="KW-0808">Transferase</keyword>
<feature type="binding site" evidence="12">
    <location>
        <position position="311"/>
    </location>
    <ligand>
        <name>3-phosphoshikimate</name>
        <dbReference type="ChEBI" id="CHEBI:145989"/>
    </ligand>
</feature>
<dbReference type="GO" id="GO:0008652">
    <property type="term" value="P:amino acid biosynthetic process"/>
    <property type="evidence" value="ECO:0007669"/>
    <property type="project" value="UniProtKB-KW"/>
</dbReference>
<comment type="catalytic activity">
    <reaction evidence="10">
        <text>3-phosphoshikimate + phosphoenolpyruvate = 5-O-(1-carboxyvinyl)-3-phosphoshikimate + phosphate</text>
        <dbReference type="Rhea" id="RHEA:21256"/>
        <dbReference type="ChEBI" id="CHEBI:43474"/>
        <dbReference type="ChEBI" id="CHEBI:57701"/>
        <dbReference type="ChEBI" id="CHEBI:58702"/>
        <dbReference type="ChEBI" id="CHEBI:145989"/>
        <dbReference type="EC" id="2.5.1.19"/>
    </reaction>
    <physiologicalReaction direction="left-to-right" evidence="10">
        <dbReference type="Rhea" id="RHEA:21257"/>
    </physiologicalReaction>
</comment>
<dbReference type="PANTHER" id="PTHR21090:SF5">
    <property type="entry name" value="PENTAFUNCTIONAL AROM POLYPEPTIDE"/>
    <property type="match status" value="1"/>
</dbReference>
<dbReference type="HAMAP" id="MF_00109">
    <property type="entry name" value="Shikimate_kinase"/>
    <property type="match status" value="1"/>
</dbReference>
<dbReference type="InterPro" id="IPR006264">
    <property type="entry name" value="EPSP_synthase"/>
</dbReference>
<feature type="binding site" evidence="12">
    <location>
        <position position="169"/>
    </location>
    <ligand>
        <name>3-phosphoshikimate</name>
        <dbReference type="ChEBI" id="CHEBI:145989"/>
    </ligand>
</feature>
<evidence type="ECO:0000256" key="2">
    <source>
        <dbReference type="ARBA" id="ARBA00004842"/>
    </source>
</evidence>
<feature type="binding site" evidence="12">
    <location>
        <position position="124"/>
    </location>
    <ligand>
        <name>phosphoenolpyruvate</name>
        <dbReference type="ChEBI" id="CHEBI:58702"/>
    </ligand>
</feature>
<name>A0A8T4KYB5_9ARCH</name>
<feature type="binding site" evidence="12">
    <location>
        <position position="338"/>
    </location>
    <ligand>
        <name>3-phosphoshikimate</name>
        <dbReference type="ChEBI" id="CHEBI:145989"/>
    </ligand>
</feature>
<evidence type="ECO:0000313" key="15">
    <source>
        <dbReference type="Proteomes" id="UP000683213"/>
    </source>
</evidence>
<dbReference type="GO" id="GO:0009073">
    <property type="term" value="P:aromatic amino acid family biosynthetic process"/>
    <property type="evidence" value="ECO:0007669"/>
    <property type="project" value="UniProtKB-KW"/>
</dbReference>
<keyword evidence="12" id="KW-0963">Cytoplasm</keyword>
<feature type="binding site" evidence="12">
    <location>
        <position position="197"/>
    </location>
    <ligand>
        <name>3-phosphoshikimate</name>
        <dbReference type="ChEBI" id="CHEBI:145989"/>
    </ligand>
</feature>
<dbReference type="GO" id="GO:0005737">
    <property type="term" value="C:cytoplasm"/>
    <property type="evidence" value="ECO:0007669"/>
    <property type="project" value="UniProtKB-SubCell"/>
</dbReference>
<comment type="pathway">
    <text evidence="2">Metabolic intermediate biosynthesis; chorismate biosynthesis; chorismate from D-erythrose 4-phosphate and phosphoenolpyruvate: step 5/7.</text>
</comment>
<dbReference type="InterPro" id="IPR013792">
    <property type="entry name" value="RNA3'P_cycl/enolpyr_Trfase_a/b"/>
</dbReference>
<evidence type="ECO:0000259" key="13">
    <source>
        <dbReference type="Pfam" id="PF00275"/>
    </source>
</evidence>
<dbReference type="HAMAP" id="MF_00210">
    <property type="entry name" value="EPSP_synth"/>
    <property type="match status" value="1"/>
</dbReference>
<gene>
    <name evidence="12 14" type="primary">aroA</name>
    <name evidence="14" type="ORF">J4224_03180</name>
</gene>
<keyword evidence="8" id="KW-0067">ATP-binding</keyword>
<comment type="pathway">
    <text evidence="1">Metabolic intermediate biosynthesis; chorismate biosynthesis; chorismate from D-erythrose 4-phosphate and phosphoenolpyruvate: step 6/7.</text>
</comment>
<dbReference type="PROSITE" id="PS01128">
    <property type="entry name" value="SHIKIMATE_KINASE"/>
    <property type="match status" value="1"/>
</dbReference>
<dbReference type="InterPro" id="IPR036968">
    <property type="entry name" value="Enolpyruvate_Tfrase_sf"/>
</dbReference>
<keyword evidence="7" id="KW-0418">Kinase</keyword>
<comment type="subunit">
    <text evidence="12">Monomer.</text>
</comment>
<reference evidence="14" key="2">
    <citation type="submission" date="2021-05" db="EMBL/GenBank/DDBJ databases">
        <title>Protein family content uncovers lineage relationships and bacterial pathway maintenance mechanisms in DPANN archaea.</title>
        <authorList>
            <person name="Castelle C.J."/>
            <person name="Meheust R."/>
            <person name="Jaffe A.L."/>
            <person name="Seitz K."/>
            <person name="Gong X."/>
            <person name="Baker B.J."/>
            <person name="Banfield J.F."/>
        </authorList>
    </citation>
    <scope>NUCLEOTIDE SEQUENCE</scope>
    <source>
        <strain evidence="14">RIFCSPHIGHO2_01_FULL_GW2011_AR10_43_9</strain>
    </source>
</reference>
<dbReference type="SUPFAM" id="SSF52540">
    <property type="entry name" value="P-loop containing nucleoside triphosphate hydrolases"/>
    <property type="match status" value="1"/>
</dbReference>
<feature type="binding site" evidence="12">
    <location>
        <position position="30"/>
    </location>
    <ligand>
        <name>3-phosphoshikimate</name>
        <dbReference type="ChEBI" id="CHEBI:145989"/>
    </ligand>
</feature>
<comment type="function">
    <text evidence="12">Catalyzes the transfer of the enolpyruvyl moiety of phosphoenolpyruvate (PEP) to the 5-hydroxyl of shikimate-3-phosphate (S3P) to produce enolpyruvyl shikimate-3-phosphate and inorganic phosphate.</text>
</comment>
<feature type="binding site" evidence="12">
    <location>
        <position position="25"/>
    </location>
    <ligand>
        <name>phosphoenolpyruvate</name>
        <dbReference type="ChEBI" id="CHEBI:58702"/>
    </ligand>
</feature>
<dbReference type="GO" id="GO:0005524">
    <property type="term" value="F:ATP binding"/>
    <property type="evidence" value="ECO:0007669"/>
    <property type="project" value="UniProtKB-KW"/>
</dbReference>
<comment type="caution">
    <text evidence="12">Lacks conserved residue(s) required for the propagation of feature annotation.</text>
</comment>
<keyword evidence="4 12" id="KW-0028">Amino-acid biosynthesis</keyword>
<dbReference type="CDD" id="cd00464">
    <property type="entry name" value="SK"/>
    <property type="match status" value="1"/>
</dbReference>
<evidence type="ECO:0000256" key="6">
    <source>
        <dbReference type="ARBA" id="ARBA00022741"/>
    </source>
</evidence>
<comment type="caution">
    <text evidence="14">The sequence shown here is derived from an EMBL/GenBank/DDBJ whole genome shotgun (WGS) entry which is preliminary data.</text>
</comment>
<feature type="binding site" evidence="12">
    <location>
        <position position="25"/>
    </location>
    <ligand>
        <name>3-phosphoshikimate</name>
        <dbReference type="ChEBI" id="CHEBI:145989"/>
    </ligand>
</feature>
<feature type="binding site" evidence="12">
    <location>
        <position position="96"/>
    </location>
    <ligand>
        <name>phosphoenolpyruvate</name>
        <dbReference type="ChEBI" id="CHEBI:58702"/>
    </ligand>
</feature>
<evidence type="ECO:0000313" key="14">
    <source>
        <dbReference type="EMBL" id="MBS3059401.1"/>
    </source>
</evidence>
<sequence>MQQGKVLEIFPVENLRAVVSAPPSKAITLRSLFISSLAGGKSKLENALFAEDQQFAVKALNSVGANISYKNGSYSVVGSGGLLKAPSKKIFVGNSGVTLRFLASLCSLAEGKTVIDGSEAMRRRPVGELAAALKRLGVKISVSGNGFPPIEVEGKTFRGGTTELDLSTSSQFLSSILLSAPYAESDVKVMVKGIKRSMPFVDLTLNVMKQFGVTPTKEEDVFSVSAGQEYNARRLSIEGDYANASYFMAAAAVTGGTVIVKNLKKNSVQGDKVILSILERMGCNVKRSSSEVEVRGASLQGIEADLNDAPDLVPTIAVAAAFADGKTVLRNISHLKFKETDRLKALEAELRKIGADARASKDSLEIVGGRKLMGAEIETYNDHRIAMAFSVAGLRLKGIKILGPGCVGKTTIGRSLARRLGRSFFDSDDLVVKKAGKSILEIFKEEGEGKFREIEAEAILELSRKNNAIISCGGGAVLRQDNVKNLKSSGIVILLKASAETIFERIESDNNRPRLTDKSGIEEVRHLLLQRNRFYDSAKDFEVDTGRNSVQESVKSIIGFIKEKGVLVEKG</sequence>
<accession>A0A8T4KYB5</accession>
<dbReference type="GO" id="GO:0009423">
    <property type="term" value="P:chorismate biosynthetic process"/>
    <property type="evidence" value="ECO:0007669"/>
    <property type="project" value="UniProtKB-UniRule"/>
</dbReference>
<evidence type="ECO:0000256" key="11">
    <source>
        <dbReference type="ARBA" id="ARBA00048567"/>
    </source>
</evidence>
<dbReference type="CDD" id="cd01556">
    <property type="entry name" value="EPSP_synthase"/>
    <property type="match status" value="1"/>
</dbReference>
<dbReference type="Gene3D" id="3.40.50.300">
    <property type="entry name" value="P-loop containing nucleotide triphosphate hydrolases"/>
    <property type="match status" value="1"/>
</dbReference>
<dbReference type="EC" id="2.5.1.19" evidence="12"/>
<feature type="binding site" evidence="12">
    <location>
        <position position="171"/>
    </location>
    <ligand>
        <name>3-phosphoshikimate</name>
        <dbReference type="ChEBI" id="CHEBI:145989"/>
    </ligand>
</feature>
<dbReference type="Pfam" id="PF00275">
    <property type="entry name" value="EPSP_synthase"/>
    <property type="match status" value="1"/>
</dbReference>
<dbReference type="PROSITE" id="PS00885">
    <property type="entry name" value="EPSP_SYNTHASE_2"/>
    <property type="match status" value="1"/>
</dbReference>
<comment type="catalytic activity">
    <reaction evidence="11">
        <text>shikimate + ATP = 3-phosphoshikimate + ADP + H(+)</text>
        <dbReference type="Rhea" id="RHEA:13121"/>
        <dbReference type="ChEBI" id="CHEBI:15378"/>
        <dbReference type="ChEBI" id="CHEBI:30616"/>
        <dbReference type="ChEBI" id="CHEBI:36208"/>
        <dbReference type="ChEBI" id="CHEBI:145989"/>
        <dbReference type="ChEBI" id="CHEBI:456216"/>
        <dbReference type="EC" id="2.7.1.71"/>
    </reaction>
</comment>
<evidence type="ECO:0000256" key="10">
    <source>
        <dbReference type="ARBA" id="ARBA00044633"/>
    </source>
</evidence>
<dbReference type="GO" id="GO:0004765">
    <property type="term" value="F:shikimate kinase activity"/>
    <property type="evidence" value="ECO:0007669"/>
    <property type="project" value="UniProtKB-EC"/>
</dbReference>
<organism evidence="14 15">
    <name type="scientific">Candidatus Iainarchaeum sp</name>
    <dbReference type="NCBI Taxonomy" id="3101447"/>
    <lineage>
        <taxon>Archaea</taxon>
        <taxon>Candidatus Iainarchaeota</taxon>
        <taxon>Candidatus Iainarchaeia</taxon>
        <taxon>Candidatus Iainarchaeales</taxon>
        <taxon>Candidatus Iainarchaeaceae</taxon>
        <taxon>Candidatus Iainarchaeum</taxon>
    </lineage>
</organism>
<evidence type="ECO:0000256" key="1">
    <source>
        <dbReference type="ARBA" id="ARBA00004811"/>
    </source>
</evidence>
<keyword evidence="6" id="KW-0547">Nucleotide-binding</keyword>
<feature type="binding site" evidence="12">
    <location>
        <position position="384"/>
    </location>
    <ligand>
        <name>phosphoenolpyruvate</name>
        <dbReference type="ChEBI" id="CHEBI:58702"/>
    </ligand>
</feature>
<dbReference type="AlphaFoldDB" id="A0A8T4KYB5"/>
<evidence type="ECO:0000256" key="9">
    <source>
        <dbReference type="ARBA" id="ARBA00023141"/>
    </source>
</evidence>
<protein>
    <recommendedName>
        <fullName evidence="12">3-phosphoshikimate 1-carboxyvinyltransferase</fullName>
        <ecNumber evidence="12">2.5.1.19</ecNumber>
    </recommendedName>
    <alternativeName>
        <fullName evidence="12">5-enolpyruvylshikimate-3-phosphate synthase</fullName>
        <shortName evidence="12">EPSP synthase</shortName>
        <shortName evidence="12">EPSPS</shortName>
    </alternativeName>
</protein>
<dbReference type="InterPro" id="IPR023000">
    <property type="entry name" value="Shikimate_kinase_CS"/>
</dbReference>
<dbReference type="GO" id="GO:0003866">
    <property type="term" value="F:3-phosphoshikimate 1-carboxyvinyltransferase activity"/>
    <property type="evidence" value="ECO:0007669"/>
    <property type="project" value="UniProtKB-UniRule"/>
</dbReference>
<dbReference type="InterPro" id="IPR027417">
    <property type="entry name" value="P-loop_NTPase"/>
</dbReference>
<dbReference type="EMBL" id="JAGVWF010000042">
    <property type="protein sequence ID" value="MBS3059401.1"/>
    <property type="molecule type" value="Genomic_DNA"/>
</dbReference>
<feature type="binding site" evidence="12">
    <location>
        <position position="171"/>
    </location>
    <ligand>
        <name>phosphoenolpyruvate</name>
        <dbReference type="ChEBI" id="CHEBI:58702"/>
    </ligand>
</feature>
<dbReference type="Proteomes" id="UP000683213">
    <property type="component" value="Unassembled WGS sequence"/>
</dbReference>
<reference evidence="14" key="1">
    <citation type="submission" date="2021-03" db="EMBL/GenBank/DDBJ databases">
        <authorList>
            <person name="Jaffe A."/>
        </authorList>
    </citation>
    <scope>NUCLEOTIDE SEQUENCE</scope>
    <source>
        <strain evidence="14">RIFCSPHIGHO2_01_FULL_GW2011_AR10_43_9</strain>
    </source>
</reference>
<keyword evidence="9 12" id="KW-0057">Aromatic amino acid biosynthesis</keyword>
<dbReference type="Gene3D" id="3.65.10.10">
    <property type="entry name" value="Enolpyruvate transferase domain"/>
    <property type="match status" value="2"/>
</dbReference>
<feature type="binding site" evidence="12">
    <location>
        <position position="409"/>
    </location>
    <ligand>
        <name>phosphoenolpyruvate</name>
        <dbReference type="ChEBI" id="CHEBI:58702"/>
    </ligand>
</feature>
<dbReference type="PRINTS" id="PR01100">
    <property type="entry name" value="SHIKIMTKNASE"/>
</dbReference>
<dbReference type="SUPFAM" id="SSF55205">
    <property type="entry name" value="EPT/RTPC-like"/>
    <property type="match status" value="1"/>
</dbReference>
<feature type="active site" description="Proton acceptor" evidence="12">
    <location>
        <position position="311"/>
    </location>
</feature>
<feature type="binding site" evidence="12">
    <location>
        <position position="170"/>
    </location>
    <ligand>
        <name>3-phosphoshikimate</name>
        <dbReference type="ChEBI" id="CHEBI:145989"/>
    </ligand>
</feature>
<evidence type="ECO:0000256" key="4">
    <source>
        <dbReference type="ARBA" id="ARBA00022605"/>
    </source>
</evidence>
<evidence type="ECO:0000256" key="8">
    <source>
        <dbReference type="ARBA" id="ARBA00022840"/>
    </source>
</evidence>
<dbReference type="PANTHER" id="PTHR21090">
    <property type="entry name" value="AROM/DEHYDROQUINATE SYNTHASE"/>
    <property type="match status" value="1"/>
</dbReference>
<proteinExistence type="inferred from homology"/>
<evidence type="ECO:0000256" key="5">
    <source>
        <dbReference type="ARBA" id="ARBA00022679"/>
    </source>
</evidence>
<comment type="similarity">
    <text evidence="3 12">Belongs to the EPSP synthase family.</text>
</comment>
<evidence type="ECO:0000256" key="3">
    <source>
        <dbReference type="ARBA" id="ARBA00009948"/>
    </source>
</evidence>
<dbReference type="InterPro" id="IPR000623">
    <property type="entry name" value="Shikimate_kinase/TSH1"/>
</dbReference>